<proteinExistence type="predicted"/>
<feature type="transmembrane region" description="Helical" evidence="6">
    <location>
        <begin position="325"/>
        <end position="345"/>
    </location>
</feature>
<dbReference type="RefSeq" id="WP_213669755.1">
    <property type="nucleotide sequence ID" value="NZ_JAHCDA010000002.1"/>
</dbReference>
<accession>A0ABS5QC14</accession>
<keyword evidence="3 6" id="KW-0812">Transmembrane</keyword>
<dbReference type="InterPro" id="IPR020846">
    <property type="entry name" value="MFS_dom"/>
</dbReference>
<evidence type="ECO:0000256" key="3">
    <source>
        <dbReference type="ARBA" id="ARBA00022692"/>
    </source>
</evidence>
<evidence type="ECO:0000256" key="6">
    <source>
        <dbReference type="SAM" id="Phobius"/>
    </source>
</evidence>
<dbReference type="SUPFAM" id="SSF103473">
    <property type="entry name" value="MFS general substrate transporter"/>
    <property type="match status" value="1"/>
</dbReference>
<evidence type="ECO:0000256" key="5">
    <source>
        <dbReference type="ARBA" id="ARBA00023136"/>
    </source>
</evidence>
<dbReference type="PANTHER" id="PTHR43124">
    <property type="entry name" value="PURINE EFFLUX PUMP PBUE"/>
    <property type="match status" value="1"/>
</dbReference>
<keyword evidence="4 6" id="KW-1133">Transmembrane helix</keyword>
<feature type="transmembrane region" description="Helical" evidence="6">
    <location>
        <begin position="160"/>
        <end position="181"/>
    </location>
</feature>
<feature type="domain" description="Major facilitator superfamily (MFS) profile" evidence="7">
    <location>
        <begin position="8"/>
        <end position="381"/>
    </location>
</feature>
<evidence type="ECO:0000313" key="9">
    <source>
        <dbReference type="Proteomes" id="UP000766336"/>
    </source>
</evidence>
<evidence type="ECO:0000256" key="2">
    <source>
        <dbReference type="ARBA" id="ARBA00022475"/>
    </source>
</evidence>
<dbReference type="Proteomes" id="UP000766336">
    <property type="component" value="Unassembled WGS sequence"/>
</dbReference>
<feature type="transmembrane region" description="Helical" evidence="6">
    <location>
        <begin position="296"/>
        <end position="318"/>
    </location>
</feature>
<feature type="transmembrane region" description="Helical" evidence="6">
    <location>
        <begin position="98"/>
        <end position="117"/>
    </location>
</feature>
<keyword evidence="5 6" id="KW-0472">Membrane</keyword>
<dbReference type="InterPro" id="IPR011701">
    <property type="entry name" value="MFS"/>
</dbReference>
<comment type="caution">
    <text evidence="8">The sequence shown here is derived from an EMBL/GenBank/DDBJ whole genome shotgun (WGS) entry which is preliminary data.</text>
</comment>
<sequence>MFLGRWGEVGVLGLARVSMGAQLQVVGALGPLLIGALVADWAALGTLIGTYSLAGVFVALPAGWLLARLGDRVVLLGGVGLMAAGGILLALAPDFSVALAGRLVSGIGGALLTIAGAKMVLDRFSGPSVALAMGLMLMAWPFGIGLALLVIPLVGENWRAGLWLSAGFCSLAFLLLLLLATAREGTAGSAEPRRLWLLPHEWRPMLALGTVWAGYNAAFAVAVGFTPAFLVASGATRAEAGALTSLIGFAILPLQPFGGAIAERLGRPMLVMILCILGMVGALVATAAGAPPWLTLPAFGLLAAPPSSLIMAFAGRVLSAESRAFGMGVHYTVFYLGLALLPPFAGLMRDATGAPAAPLLAAAAFLALSLGALAIYAAAIRGKTAVQAA</sequence>
<dbReference type="Pfam" id="PF07690">
    <property type="entry name" value="MFS_1"/>
    <property type="match status" value="1"/>
</dbReference>
<feature type="transmembrane region" description="Helical" evidence="6">
    <location>
        <begin position="357"/>
        <end position="379"/>
    </location>
</feature>
<keyword evidence="9" id="KW-1185">Reference proteome</keyword>
<feature type="transmembrane region" description="Helical" evidence="6">
    <location>
        <begin position="202"/>
        <end position="230"/>
    </location>
</feature>
<dbReference type="PROSITE" id="PS50850">
    <property type="entry name" value="MFS"/>
    <property type="match status" value="1"/>
</dbReference>
<dbReference type="EMBL" id="JAHCDA010000002">
    <property type="protein sequence ID" value="MBS7811048.1"/>
    <property type="molecule type" value="Genomic_DNA"/>
</dbReference>
<dbReference type="InterPro" id="IPR036259">
    <property type="entry name" value="MFS_trans_sf"/>
</dbReference>
<reference evidence="8 9" key="1">
    <citation type="submission" date="2021-05" db="EMBL/GenBank/DDBJ databases">
        <title>Roseococcus sp. XZZS9, whole genome shotgun sequencing project.</title>
        <authorList>
            <person name="Zhao G."/>
            <person name="Shen L."/>
        </authorList>
    </citation>
    <scope>NUCLEOTIDE SEQUENCE [LARGE SCALE GENOMIC DNA]</scope>
    <source>
        <strain evidence="8 9">XZZS9</strain>
    </source>
</reference>
<dbReference type="Gene3D" id="1.20.1250.20">
    <property type="entry name" value="MFS general substrate transporter like domains"/>
    <property type="match status" value="1"/>
</dbReference>
<feature type="transmembrane region" description="Helical" evidence="6">
    <location>
        <begin position="242"/>
        <end position="262"/>
    </location>
</feature>
<dbReference type="PANTHER" id="PTHR43124:SF3">
    <property type="entry name" value="CHLORAMPHENICOL EFFLUX PUMP RV0191"/>
    <property type="match status" value="1"/>
</dbReference>
<organism evidence="8 9">
    <name type="scientific">Roseococcus pinisoli</name>
    <dbReference type="NCBI Taxonomy" id="2835040"/>
    <lineage>
        <taxon>Bacteria</taxon>
        <taxon>Pseudomonadati</taxon>
        <taxon>Pseudomonadota</taxon>
        <taxon>Alphaproteobacteria</taxon>
        <taxon>Acetobacterales</taxon>
        <taxon>Roseomonadaceae</taxon>
        <taxon>Roseococcus</taxon>
    </lineage>
</organism>
<feature type="transmembrane region" description="Helical" evidence="6">
    <location>
        <begin position="269"/>
        <end position="290"/>
    </location>
</feature>
<evidence type="ECO:0000313" key="8">
    <source>
        <dbReference type="EMBL" id="MBS7811048.1"/>
    </source>
</evidence>
<evidence type="ECO:0000259" key="7">
    <source>
        <dbReference type="PROSITE" id="PS50850"/>
    </source>
</evidence>
<evidence type="ECO:0000256" key="4">
    <source>
        <dbReference type="ARBA" id="ARBA00022989"/>
    </source>
</evidence>
<protein>
    <submittedName>
        <fullName evidence="8">MFS transporter</fullName>
    </submittedName>
</protein>
<keyword evidence="2" id="KW-1003">Cell membrane</keyword>
<gene>
    <name evidence="8" type="ORF">KHU32_08880</name>
</gene>
<comment type="subcellular location">
    <subcellularLocation>
        <location evidence="1">Cell membrane</location>
        <topology evidence="1">Multi-pass membrane protein</topology>
    </subcellularLocation>
</comment>
<dbReference type="InterPro" id="IPR050189">
    <property type="entry name" value="MFS_Efflux_Transporters"/>
</dbReference>
<feature type="transmembrane region" description="Helical" evidence="6">
    <location>
        <begin position="21"/>
        <end position="42"/>
    </location>
</feature>
<evidence type="ECO:0000256" key="1">
    <source>
        <dbReference type="ARBA" id="ARBA00004651"/>
    </source>
</evidence>
<feature type="transmembrane region" description="Helical" evidence="6">
    <location>
        <begin position="129"/>
        <end position="154"/>
    </location>
</feature>
<feature type="transmembrane region" description="Helical" evidence="6">
    <location>
        <begin position="73"/>
        <end position="92"/>
    </location>
</feature>
<feature type="transmembrane region" description="Helical" evidence="6">
    <location>
        <begin position="48"/>
        <end position="66"/>
    </location>
</feature>
<name>A0ABS5QC14_9PROT</name>